<evidence type="ECO:0000313" key="2">
    <source>
        <dbReference type="Proteomes" id="UP001221838"/>
    </source>
</evidence>
<protein>
    <submittedName>
        <fullName evidence="1">Uncharacterized protein</fullName>
    </submittedName>
</protein>
<dbReference type="RefSeq" id="WP_272143285.1">
    <property type="nucleotide sequence ID" value="NZ_JAQNDM010000002.1"/>
</dbReference>
<name>A0ABT5DIY2_9BACT</name>
<dbReference type="EMBL" id="JAQNDM010000002">
    <property type="protein sequence ID" value="MDC0713098.1"/>
    <property type="molecule type" value="Genomic_DNA"/>
</dbReference>
<proteinExistence type="predicted"/>
<comment type="caution">
    <text evidence="1">The sequence shown here is derived from an EMBL/GenBank/DDBJ whole genome shotgun (WGS) entry which is preliminary data.</text>
</comment>
<organism evidence="1 2">
    <name type="scientific">Stigmatella ashevillensis</name>
    <dbReference type="NCBI Taxonomy" id="2995309"/>
    <lineage>
        <taxon>Bacteria</taxon>
        <taxon>Pseudomonadati</taxon>
        <taxon>Myxococcota</taxon>
        <taxon>Myxococcia</taxon>
        <taxon>Myxococcales</taxon>
        <taxon>Cystobacterineae</taxon>
        <taxon>Archangiaceae</taxon>
        <taxon>Stigmatella</taxon>
    </lineage>
</organism>
<gene>
    <name evidence="1" type="ORF">POL68_31840</name>
</gene>
<reference evidence="1 2" key="1">
    <citation type="submission" date="2022-11" db="EMBL/GenBank/DDBJ databases">
        <title>Minimal conservation of predation-associated metabolite biosynthetic gene clusters underscores biosynthetic potential of Myxococcota including descriptions for ten novel species: Archangium lansinium sp. nov., Myxococcus landrumus sp. nov., Nannocystis bai.</title>
        <authorList>
            <person name="Ahearne A."/>
            <person name="Stevens C."/>
            <person name="Dowd S."/>
        </authorList>
    </citation>
    <scope>NUCLEOTIDE SEQUENCE [LARGE SCALE GENOMIC DNA]</scope>
    <source>
        <strain evidence="1 2">NCWAL01</strain>
    </source>
</reference>
<sequence length="181" mass="20548">METTRDLLDAVLKWPANDVEVWLDGLTIGEPVGSEHFNWEVFAFTAAARAGEERSLPWAHIALRVYDGLANRSPARIAHSYRLSEMNLRARLIGDLGAQESAPVLDPEVIVAWFQHMAIISVEEAVRLLSSKDLRTIPHDKLLKLRDIKNALSIISQLDETHVVQKHPELHRWLKLRSQLP</sequence>
<dbReference type="Proteomes" id="UP001221838">
    <property type="component" value="Unassembled WGS sequence"/>
</dbReference>
<keyword evidence="2" id="KW-1185">Reference proteome</keyword>
<evidence type="ECO:0000313" key="1">
    <source>
        <dbReference type="EMBL" id="MDC0713098.1"/>
    </source>
</evidence>
<accession>A0ABT5DIY2</accession>